<sequence>MSKPMRRVAAVVATLALTVTMSACTQGHWVYDSPPAAGVQVDDGGIKLRNFLVVADAEGEGILLGGIASRDEATKVTGVTVAAEAKDGSFGQPQQIALSDDIHKGATIYLLGDTTKFNDPGLELGHLADVTVNFSTGQTVSLEVPVMSSEHPDFAKAFAEATS</sequence>
<dbReference type="PROSITE" id="PS51257">
    <property type="entry name" value="PROKAR_LIPOPROTEIN"/>
    <property type="match status" value="1"/>
</dbReference>
<feature type="chain" id="PRO_5039647287" description="Lipoprotein" evidence="1">
    <location>
        <begin position="24"/>
        <end position="163"/>
    </location>
</feature>
<dbReference type="EMBL" id="CP019606">
    <property type="protein sequence ID" value="AQP48075.1"/>
    <property type="molecule type" value="Genomic_DNA"/>
</dbReference>
<evidence type="ECO:0000313" key="3">
    <source>
        <dbReference type="Proteomes" id="UP000188145"/>
    </source>
</evidence>
<dbReference type="RefSeq" id="WP_077686407.1">
    <property type="nucleotide sequence ID" value="NZ_CP019606.1"/>
</dbReference>
<reference evidence="3" key="1">
    <citation type="submission" date="2017-02" db="EMBL/GenBank/DDBJ databases">
        <title>Tessaracoccus aquaemaris sp. nov., isolated from the intestine of a Korean rockfish, Sebastes schlegelii, in a marine aquaculture pond.</title>
        <authorList>
            <person name="Tak E.J."/>
            <person name="Bae J.-W."/>
        </authorList>
    </citation>
    <scope>NUCLEOTIDE SEQUENCE [LARGE SCALE GENOMIC DNA]</scope>
    <source>
        <strain evidence="3">NSG39</strain>
    </source>
</reference>
<evidence type="ECO:0000256" key="1">
    <source>
        <dbReference type="SAM" id="SignalP"/>
    </source>
</evidence>
<dbReference type="OrthoDB" id="3727952at2"/>
<organism evidence="2 3">
    <name type="scientific">Tessaracoccus aquimaris</name>
    <dbReference type="NCBI Taxonomy" id="1332264"/>
    <lineage>
        <taxon>Bacteria</taxon>
        <taxon>Bacillati</taxon>
        <taxon>Actinomycetota</taxon>
        <taxon>Actinomycetes</taxon>
        <taxon>Propionibacteriales</taxon>
        <taxon>Propionibacteriaceae</taxon>
        <taxon>Tessaracoccus</taxon>
    </lineage>
</organism>
<keyword evidence="1" id="KW-0732">Signal</keyword>
<dbReference type="KEGG" id="tes:BW730_11840"/>
<name>A0A1Q2CPU0_9ACTN</name>
<dbReference type="AlphaFoldDB" id="A0A1Q2CPU0"/>
<keyword evidence="3" id="KW-1185">Reference proteome</keyword>
<evidence type="ECO:0000313" key="2">
    <source>
        <dbReference type="EMBL" id="AQP48075.1"/>
    </source>
</evidence>
<proteinExistence type="predicted"/>
<protein>
    <recommendedName>
        <fullName evidence="4">Lipoprotein</fullName>
    </recommendedName>
</protein>
<accession>A0A1Q2CPU0</accession>
<dbReference type="STRING" id="1332264.BW730_11840"/>
<evidence type="ECO:0008006" key="4">
    <source>
        <dbReference type="Google" id="ProtNLM"/>
    </source>
</evidence>
<gene>
    <name evidence="2" type="ORF">BW730_11840</name>
</gene>
<dbReference type="Proteomes" id="UP000188145">
    <property type="component" value="Chromosome"/>
</dbReference>
<feature type="signal peptide" evidence="1">
    <location>
        <begin position="1"/>
        <end position="23"/>
    </location>
</feature>